<keyword evidence="4" id="KW-1185">Reference proteome</keyword>
<organism evidence="3 4">
    <name type="scientific">Nocardia transvalensis</name>
    <dbReference type="NCBI Taxonomy" id="37333"/>
    <lineage>
        <taxon>Bacteria</taxon>
        <taxon>Bacillati</taxon>
        <taxon>Actinomycetota</taxon>
        <taxon>Actinomycetes</taxon>
        <taxon>Mycobacteriales</taxon>
        <taxon>Nocardiaceae</taxon>
        <taxon>Nocardia</taxon>
    </lineage>
</organism>
<name>A0A7W9UIZ5_9NOCA</name>
<feature type="domain" description="PIN like" evidence="2">
    <location>
        <begin position="7"/>
        <end position="234"/>
    </location>
</feature>
<evidence type="ECO:0000313" key="3">
    <source>
        <dbReference type="EMBL" id="MBB5914913.1"/>
    </source>
</evidence>
<comment type="caution">
    <text evidence="3">The sequence shown here is derived from an EMBL/GenBank/DDBJ whole genome shotgun (WGS) entry which is preliminary data.</text>
</comment>
<evidence type="ECO:0000259" key="2">
    <source>
        <dbReference type="Pfam" id="PF18476"/>
    </source>
</evidence>
<gene>
    <name evidence="3" type="ORF">BJY24_003780</name>
</gene>
<reference evidence="3 4" key="1">
    <citation type="submission" date="2020-08" db="EMBL/GenBank/DDBJ databases">
        <title>Sequencing the genomes of 1000 actinobacteria strains.</title>
        <authorList>
            <person name="Klenk H.-P."/>
        </authorList>
    </citation>
    <scope>NUCLEOTIDE SEQUENCE [LARGE SCALE GENOMIC DNA]</scope>
    <source>
        <strain evidence="3 4">DSM 43582</strain>
    </source>
</reference>
<sequence length="410" mass="47051">MVETGSISLDANVLHHLYRLGDQQRQQVLSALAAPSIRDRLWLPYQVGLEYQRNRLSNAHDQSRVYTELAEETAKHGRQLKAKFEQQISDPRVRRIPVEKLEKLIASLSEELSKLAKEHVIDFKTISDGDPVRAALDALFNTPDKIGKKPSEEILRERVAEASKRYTKRTPPGYKDAEGANKKIRPEGDYLIWCELLDFAESSSRPLLFVTNDEKEDWYRKGPDDKILGPRPELRSEMATKTEQPYHQTTLTGFLRLTERYLDIKVDEATIKQVDATQQQPSRHTSTTLRARTYAHEIFQTIIRRKPEYIISEPIDGGFIDYIVETEEKSVAIVIKYFRHGVSIKEVRRLASMAAEQQQPVIVVMNNFSDVDPLPISHWTGMNPTIFVRWAGHQDDPRLLEAIDSALSHT</sequence>
<evidence type="ECO:0000313" key="4">
    <source>
        <dbReference type="Proteomes" id="UP000540412"/>
    </source>
</evidence>
<dbReference type="InterPro" id="IPR041578">
    <property type="entry name" value="PIN_8"/>
</dbReference>
<accession>A0A7W9UIZ5</accession>
<dbReference type="Pfam" id="PF18476">
    <property type="entry name" value="PIN_8"/>
    <property type="match status" value="1"/>
</dbReference>
<feature type="region of interest" description="Disordered" evidence="1">
    <location>
        <begin position="162"/>
        <end position="181"/>
    </location>
</feature>
<dbReference type="Proteomes" id="UP000540412">
    <property type="component" value="Unassembled WGS sequence"/>
</dbReference>
<proteinExistence type="predicted"/>
<protein>
    <recommendedName>
        <fullName evidence="2">PIN like domain-containing protein</fullName>
    </recommendedName>
</protein>
<evidence type="ECO:0000256" key="1">
    <source>
        <dbReference type="SAM" id="MobiDB-lite"/>
    </source>
</evidence>
<dbReference type="AlphaFoldDB" id="A0A7W9UIZ5"/>
<dbReference type="EMBL" id="JACHIT010000001">
    <property type="protein sequence ID" value="MBB5914913.1"/>
    <property type="molecule type" value="Genomic_DNA"/>
</dbReference>
<dbReference type="RefSeq" id="WP_157185401.1">
    <property type="nucleotide sequence ID" value="NZ_JACHIT010000001.1"/>
</dbReference>